<name>A0A6S6U8H4_9GAMM</name>
<sequence>TPQVQAIYFNTEGDMTEHEIIMLGQVR</sequence>
<evidence type="ECO:0000313" key="1">
    <source>
        <dbReference type="EMBL" id="CAA6825590.1"/>
    </source>
</evidence>
<accession>A0A6S6U8H4</accession>
<proteinExistence type="predicted"/>
<reference evidence="1" key="1">
    <citation type="submission" date="2020-01" db="EMBL/GenBank/DDBJ databases">
        <authorList>
            <person name="Meier V. D."/>
            <person name="Meier V D."/>
        </authorList>
    </citation>
    <scope>NUCLEOTIDE SEQUENCE</scope>
    <source>
        <strain evidence="1">HLG_WM_MAG_08</strain>
    </source>
</reference>
<dbReference type="EMBL" id="CACVAV010000403">
    <property type="protein sequence ID" value="CAA6825590.1"/>
    <property type="molecule type" value="Genomic_DNA"/>
</dbReference>
<gene>
    <name evidence="1" type="ORF">HELGO_WM61803</name>
</gene>
<feature type="non-terminal residue" evidence="1">
    <location>
        <position position="1"/>
    </location>
</feature>
<organism evidence="1">
    <name type="scientific">uncultured Thiotrichaceae bacterium</name>
    <dbReference type="NCBI Taxonomy" id="298394"/>
    <lineage>
        <taxon>Bacteria</taxon>
        <taxon>Pseudomonadati</taxon>
        <taxon>Pseudomonadota</taxon>
        <taxon>Gammaproteobacteria</taxon>
        <taxon>Thiotrichales</taxon>
        <taxon>Thiotrichaceae</taxon>
        <taxon>environmental samples</taxon>
    </lineage>
</organism>
<protein>
    <submittedName>
        <fullName evidence="1">Uncharacterized protein</fullName>
    </submittedName>
</protein>
<dbReference type="AlphaFoldDB" id="A0A6S6U8H4"/>